<evidence type="ECO:0000256" key="1">
    <source>
        <dbReference type="ARBA" id="ARBA00000439"/>
    </source>
</evidence>
<evidence type="ECO:0000256" key="3">
    <source>
        <dbReference type="ARBA" id="ARBA00012560"/>
    </source>
</evidence>
<evidence type="ECO:0000256" key="7">
    <source>
        <dbReference type="ARBA" id="ARBA00023277"/>
    </source>
</evidence>
<evidence type="ECO:0000256" key="10">
    <source>
        <dbReference type="RuleBase" id="RU361207"/>
    </source>
</evidence>
<evidence type="ECO:0000256" key="6">
    <source>
        <dbReference type="ARBA" id="ARBA00022679"/>
    </source>
</evidence>
<keyword evidence="5 10" id="KW-0328">Glycosyltransferase</keyword>
<keyword evidence="6 10" id="KW-0808">Transferase</keyword>
<evidence type="ECO:0000256" key="5">
    <source>
        <dbReference type="ARBA" id="ARBA00022676"/>
    </source>
</evidence>
<accession>A0A1Z4VRE9</accession>
<dbReference type="EMBL" id="AP018052">
    <property type="protein sequence ID" value="BAZ93918.1"/>
    <property type="molecule type" value="Genomic_DNA"/>
</dbReference>
<dbReference type="GO" id="GO:0004134">
    <property type="term" value="F:4-alpha-glucanotransferase activity"/>
    <property type="evidence" value="ECO:0007669"/>
    <property type="project" value="UniProtKB-EC"/>
</dbReference>
<dbReference type="KEGG" id="ttc:FOKN1_1522"/>
<dbReference type="AlphaFoldDB" id="A0A1Z4VRE9"/>
<dbReference type="InterPro" id="IPR003385">
    <property type="entry name" value="Glyco_hydro_77"/>
</dbReference>
<dbReference type="EC" id="2.4.1.25" evidence="3 10"/>
<dbReference type="OrthoDB" id="9763489at2"/>
<comment type="catalytic activity">
    <reaction evidence="1 10">
        <text>Transfers a segment of a (1-&gt;4)-alpha-D-glucan to a new position in an acceptor, which may be glucose or a (1-&gt;4)-alpha-D-glucan.</text>
        <dbReference type="EC" id="2.4.1.25"/>
    </reaction>
</comment>
<proteinExistence type="inferred from homology"/>
<dbReference type="Proteomes" id="UP000218765">
    <property type="component" value="Chromosome"/>
</dbReference>
<comment type="similarity">
    <text evidence="2 10">Belongs to the disproportionating enzyme family.</text>
</comment>
<name>A0A1Z4VRE9_9GAMM</name>
<dbReference type="NCBIfam" id="NF011080">
    <property type="entry name" value="PRK14508.1-3"/>
    <property type="match status" value="1"/>
</dbReference>
<dbReference type="PANTHER" id="PTHR32438">
    <property type="entry name" value="4-ALPHA-GLUCANOTRANSFERASE DPE1, CHLOROPLASTIC/AMYLOPLASTIC"/>
    <property type="match status" value="1"/>
</dbReference>
<evidence type="ECO:0000313" key="11">
    <source>
        <dbReference type="EMBL" id="BAZ93918.1"/>
    </source>
</evidence>
<keyword evidence="12" id="KW-1185">Reference proteome</keyword>
<protein>
    <recommendedName>
        <fullName evidence="4 10">4-alpha-glucanotransferase</fullName>
        <ecNumber evidence="3 10">2.4.1.25</ecNumber>
    </recommendedName>
    <alternativeName>
        <fullName evidence="8 10">Amylomaltase</fullName>
    </alternativeName>
    <alternativeName>
        <fullName evidence="9 10">Disproportionating enzyme</fullName>
    </alternativeName>
</protein>
<gene>
    <name evidence="11" type="ORF">FOKN1_1522</name>
</gene>
<dbReference type="RefSeq" id="WP_096366065.1">
    <property type="nucleotide sequence ID" value="NZ_AP018052.1"/>
</dbReference>
<evidence type="ECO:0000313" key="12">
    <source>
        <dbReference type="Proteomes" id="UP000218765"/>
    </source>
</evidence>
<dbReference type="PANTHER" id="PTHR32438:SF5">
    <property type="entry name" value="4-ALPHA-GLUCANOTRANSFERASE DPE1, CHLOROPLASTIC_AMYLOPLASTIC"/>
    <property type="match status" value="1"/>
</dbReference>
<evidence type="ECO:0000256" key="2">
    <source>
        <dbReference type="ARBA" id="ARBA00005684"/>
    </source>
</evidence>
<dbReference type="GO" id="GO:0005975">
    <property type="term" value="P:carbohydrate metabolic process"/>
    <property type="evidence" value="ECO:0007669"/>
    <property type="project" value="InterPro"/>
</dbReference>
<evidence type="ECO:0000256" key="4">
    <source>
        <dbReference type="ARBA" id="ARBA00020295"/>
    </source>
</evidence>
<dbReference type="Gene3D" id="3.20.20.80">
    <property type="entry name" value="Glycosidases"/>
    <property type="match status" value="1"/>
</dbReference>
<evidence type="ECO:0000256" key="9">
    <source>
        <dbReference type="ARBA" id="ARBA00031501"/>
    </source>
</evidence>
<organism evidence="11 12">
    <name type="scientific">Thiohalobacter thiocyanaticus</name>
    <dbReference type="NCBI Taxonomy" id="585455"/>
    <lineage>
        <taxon>Bacteria</taxon>
        <taxon>Pseudomonadati</taxon>
        <taxon>Pseudomonadota</taxon>
        <taxon>Gammaproteobacteria</taxon>
        <taxon>Thiohalobacterales</taxon>
        <taxon>Thiohalobacteraceae</taxon>
        <taxon>Thiohalobacter</taxon>
    </lineage>
</organism>
<dbReference type="Pfam" id="PF02446">
    <property type="entry name" value="Glyco_hydro_77"/>
    <property type="match status" value="1"/>
</dbReference>
<dbReference type="InterPro" id="IPR017853">
    <property type="entry name" value="GH"/>
</dbReference>
<dbReference type="NCBIfam" id="TIGR00217">
    <property type="entry name" value="malQ"/>
    <property type="match status" value="1"/>
</dbReference>
<dbReference type="SUPFAM" id="SSF51445">
    <property type="entry name" value="(Trans)glycosidases"/>
    <property type="match status" value="1"/>
</dbReference>
<keyword evidence="7 10" id="KW-0119">Carbohydrate metabolism</keyword>
<sequence length="493" mass="56250">MRQIQHPIETRRRAGVLLHPTSLPGGSGSGDLGPAAFHFIDFMVDCGLSVWQVLPLGPTHEDRSPYQTTSVHAGAPELISLELLYRWGWLDAAPEADPVDPEANRFACLRQARAGFMRHARDADREALREFVDGHASWLPDFSCYQAIKDTRDGAAWLDWPGPLRDREPRALEQFRAEHREAIDQVVFEQFVFFRQWHDLRRYANERDILLFGDIPIFVAHDSADVWANREGFLLQEDGYPRVVAGVPPDYFSETGQRWGNPLYDWAQMAATGYSWWWERIHTQRDLFDLIRIDHFRGFEAYWEIPAAAETAIDGRWVEGPGAEFFEHMLARFGDLPLVAEDLGTIDAAVERLRDDFHLPGMKILQFAFGGGADNPYLPHNHVPLSLVYTGTHDNDTTLGWYASLDENAHEHLAAYLGPEATDMPWALNRAAIASVAHLSVIPLQDWLGLDGAHRMNQPGVREGNWQWRFEWDWIDAELPGRIRALLELYGRA</sequence>
<evidence type="ECO:0000256" key="8">
    <source>
        <dbReference type="ARBA" id="ARBA00031423"/>
    </source>
</evidence>
<reference evidence="11 12" key="1">
    <citation type="submission" date="2017-05" db="EMBL/GenBank/DDBJ databases">
        <title>Thiocyanate degradation by Thiohalobacter thiocyanaticus FOKN1.</title>
        <authorList>
            <person name="Oshiki M."/>
            <person name="Fukushima T."/>
            <person name="Kawano S."/>
            <person name="Nakagawa J."/>
        </authorList>
    </citation>
    <scope>NUCLEOTIDE SEQUENCE [LARGE SCALE GENOMIC DNA]</scope>
    <source>
        <strain evidence="11 12">FOKN1</strain>
    </source>
</reference>